<name>A0A3P4B2A0_9BURK</name>
<proteinExistence type="predicted"/>
<dbReference type="AlphaFoldDB" id="A0A3P4B2A0"/>
<feature type="transmembrane region" description="Helical" evidence="1">
    <location>
        <begin position="68"/>
        <end position="87"/>
    </location>
</feature>
<feature type="transmembrane region" description="Helical" evidence="1">
    <location>
        <begin position="113"/>
        <end position="132"/>
    </location>
</feature>
<organism evidence="2 3">
    <name type="scientific">Pigmentiphaga humi</name>
    <dbReference type="NCBI Taxonomy" id="2478468"/>
    <lineage>
        <taxon>Bacteria</taxon>
        <taxon>Pseudomonadati</taxon>
        <taxon>Pseudomonadota</taxon>
        <taxon>Betaproteobacteria</taxon>
        <taxon>Burkholderiales</taxon>
        <taxon>Alcaligenaceae</taxon>
        <taxon>Pigmentiphaga</taxon>
    </lineage>
</organism>
<evidence type="ECO:0000313" key="3">
    <source>
        <dbReference type="Proteomes" id="UP000277294"/>
    </source>
</evidence>
<keyword evidence="1" id="KW-1133">Transmembrane helix</keyword>
<dbReference type="Proteomes" id="UP000277294">
    <property type="component" value="Unassembled WGS sequence"/>
</dbReference>
<reference evidence="2 3" key="1">
    <citation type="submission" date="2018-10" db="EMBL/GenBank/DDBJ databases">
        <authorList>
            <person name="Criscuolo A."/>
        </authorList>
    </citation>
    <scope>NUCLEOTIDE SEQUENCE [LARGE SCALE GENOMIC DNA]</scope>
    <source>
        <strain evidence="2">DnA1</strain>
    </source>
</reference>
<keyword evidence="1" id="KW-0812">Transmembrane</keyword>
<evidence type="ECO:0000313" key="2">
    <source>
        <dbReference type="EMBL" id="VCU69830.1"/>
    </source>
</evidence>
<accession>A0A3P4B2A0</accession>
<dbReference type="EMBL" id="UWPJ01000016">
    <property type="protein sequence ID" value="VCU69830.1"/>
    <property type="molecule type" value="Genomic_DNA"/>
</dbReference>
<keyword evidence="1" id="KW-0472">Membrane</keyword>
<gene>
    <name evidence="2" type="ORF">PIGHUM_01895</name>
</gene>
<sequence>MLKIGDAAVRAILMTSGKDCYAVSHATAELGNIGYLACIAVTFSVASGSDAACGAVFKGKGEYMKASVIVGIVLIVLGVVALGYKSFSYTSEETLLKVGPVEATADTEKTVPIPTWAGIVAIAAGAVVIVLGRRR</sequence>
<keyword evidence="3" id="KW-1185">Reference proteome</keyword>
<evidence type="ECO:0000256" key="1">
    <source>
        <dbReference type="SAM" id="Phobius"/>
    </source>
</evidence>
<protein>
    <submittedName>
        <fullName evidence="2">Uncharacterized protein</fullName>
    </submittedName>
</protein>